<dbReference type="InterPro" id="IPR006311">
    <property type="entry name" value="TAT_signal"/>
</dbReference>
<dbReference type="Pfam" id="PF00395">
    <property type="entry name" value="SLH"/>
    <property type="match status" value="3"/>
</dbReference>
<protein>
    <submittedName>
        <fullName evidence="4">S-layer homology domain-containing protein</fullName>
    </submittedName>
</protein>
<dbReference type="InterPro" id="IPR014755">
    <property type="entry name" value="Cu-Rt/internalin_Ig-like"/>
</dbReference>
<feature type="domain" description="SLH" evidence="3">
    <location>
        <begin position="144"/>
        <end position="207"/>
    </location>
</feature>
<keyword evidence="5" id="KW-1185">Reference proteome</keyword>
<dbReference type="OrthoDB" id="2867478at2"/>
<dbReference type="Gene3D" id="2.60.40.1080">
    <property type="match status" value="1"/>
</dbReference>
<reference evidence="4 5" key="1">
    <citation type="submission" date="2018-10" db="EMBL/GenBank/DDBJ databases">
        <title>Falsibacillus sp. genome draft.</title>
        <authorList>
            <person name="Shi S."/>
        </authorList>
    </citation>
    <scope>NUCLEOTIDE SEQUENCE [LARGE SCALE GENOMIC DNA]</scope>
    <source>
        <strain evidence="4 5">GY 10110</strain>
    </source>
</reference>
<proteinExistence type="predicted"/>
<dbReference type="Gene3D" id="2.60.40.3450">
    <property type="match status" value="1"/>
</dbReference>
<feature type="domain" description="SLH" evidence="3">
    <location>
        <begin position="28"/>
        <end position="91"/>
    </location>
</feature>
<dbReference type="Proteomes" id="UP000276770">
    <property type="component" value="Unassembled WGS sequence"/>
</dbReference>
<dbReference type="Gene3D" id="2.60.40.1220">
    <property type="match status" value="1"/>
</dbReference>
<dbReference type="AlphaFoldDB" id="A0A3L7K171"/>
<evidence type="ECO:0000256" key="2">
    <source>
        <dbReference type="SAM" id="SignalP"/>
    </source>
</evidence>
<dbReference type="InterPro" id="IPR001119">
    <property type="entry name" value="SLH_dom"/>
</dbReference>
<dbReference type="RefSeq" id="WP_121679844.1">
    <property type="nucleotide sequence ID" value="NZ_RCVZ01000003.1"/>
</dbReference>
<dbReference type="EMBL" id="RCVZ01000003">
    <property type="protein sequence ID" value="RLQ96823.1"/>
    <property type="molecule type" value="Genomic_DNA"/>
</dbReference>
<feature type="chain" id="PRO_5018293233" evidence="2">
    <location>
        <begin position="32"/>
        <end position="919"/>
    </location>
</feature>
<evidence type="ECO:0000313" key="5">
    <source>
        <dbReference type="Proteomes" id="UP000276770"/>
    </source>
</evidence>
<keyword evidence="1 2" id="KW-0732">Signal</keyword>
<feature type="signal peptide" evidence="2">
    <location>
        <begin position="1"/>
        <end position="31"/>
    </location>
</feature>
<accession>A0A3L7K171</accession>
<dbReference type="Gene3D" id="2.60.40.3440">
    <property type="match status" value="1"/>
</dbReference>
<dbReference type="PROSITE" id="PS51272">
    <property type="entry name" value="SLH"/>
    <property type="match status" value="2"/>
</dbReference>
<sequence length="919" mass="95405">MAYQPKSYRKFVATAATAAVVASAIAPAASAAGFTDVSDRYKEAVDYLVSKDISQGMTDTHFGTGMNIKRVDAAIMIANALNLDTKSAPAAGFTDVPERGQGAVNALKDAGIIDGKSATHFGAADFMTRAEMAKVIANAYKLTGSEDLPFTDVSDTFEQYVKALYSNDITGGKTATHFGSSENVTRGEFALFVYRAENPVAPEVVSVSAVDPTTVKVNFNTRVDDVDFTNFTVNHGLTVVKATLSADKKSAMVKVNNAFTRNQEYTLTANGLKSVSGQEGTENLTGSFTWSVNDGVTVSLDSSTLSAIGATSGITVVDQDGKDVSGASVSVASSNDNIVTATTDGSVGGTTVTAIDEGSADVTVTVTLADGTVLTNTFVVTVAVKPDQVANQGYTLVTTASTDAPENTVAFNNSTKTTSMYAGTSKEVAMFDTVNSDPQTSHIDFTGATVKSLNPITATASISGSDLTVTANPGQSGKASFEVTLADNTKRTFSVDVMKEAALAGISTSATSVKLSDEEINNGTVEGVNQKTVTVDSVDQYGDNIAFGTTGKVTVTTNTDGLVIGGLDNAPTNEIDFNAGADTSDTFTITSTKDKIVNGTVYVKYFKNATDASPYMTKAISVNVVNVDASATHTSLDIVAPSEIDANAANTATTADVNHIDFGAANVYVLDSKGNRLEQVPATATMVGSNDWVAVNTNDLAFTGDALTLLTAKDTVNVDVTADGITKRLPIKYMNSASVPASATVNTKPVAVKLTGTDTSISFNDLIFGKLDPNQLIDDTDISEFIAVKHAASNNGYLYNKPLVMVKDSTGKAISTGADVYGVDDSQINGNIWFDEQSAATMGFSDENFDVDFSVANVTTTGTATLPAASALTDTVSVPAAGDTVTFTLVIKSIYVEGASATDNNLLAAPVTVNVTVTK</sequence>
<dbReference type="Gene3D" id="2.60.40.3460">
    <property type="match status" value="1"/>
</dbReference>
<dbReference type="PROSITE" id="PS51318">
    <property type="entry name" value="TAT"/>
    <property type="match status" value="1"/>
</dbReference>
<name>A0A3L7K171_9BACI</name>
<gene>
    <name evidence="4" type="ORF">D9X91_06910</name>
</gene>
<dbReference type="InterPro" id="IPR003343">
    <property type="entry name" value="Big_2"/>
</dbReference>
<evidence type="ECO:0000313" key="4">
    <source>
        <dbReference type="EMBL" id="RLQ96823.1"/>
    </source>
</evidence>
<evidence type="ECO:0000256" key="1">
    <source>
        <dbReference type="ARBA" id="ARBA00022729"/>
    </source>
</evidence>
<evidence type="ECO:0000259" key="3">
    <source>
        <dbReference type="PROSITE" id="PS51272"/>
    </source>
</evidence>
<organism evidence="4 5">
    <name type="scientific">Falsibacillus albus</name>
    <dbReference type="NCBI Taxonomy" id="2478915"/>
    <lineage>
        <taxon>Bacteria</taxon>
        <taxon>Bacillati</taxon>
        <taxon>Bacillota</taxon>
        <taxon>Bacilli</taxon>
        <taxon>Bacillales</taxon>
        <taxon>Bacillaceae</taxon>
        <taxon>Falsibacillus</taxon>
    </lineage>
</organism>
<comment type="caution">
    <text evidence="4">The sequence shown here is derived from an EMBL/GenBank/DDBJ whole genome shotgun (WGS) entry which is preliminary data.</text>
</comment>
<dbReference type="SMART" id="SM00635">
    <property type="entry name" value="BID_2"/>
    <property type="match status" value="2"/>
</dbReference>